<dbReference type="OrthoDB" id="10264777at2759"/>
<organism evidence="3 4">
    <name type="scientific">Piptocephalis cylindrospora</name>
    <dbReference type="NCBI Taxonomy" id="1907219"/>
    <lineage>
        <taxon>Eukaryota</taxon>
        <taxon>Fungi</taxon>
        <taxon>Fungi incertae sedis</taxon>
        <taxon>Zoopagomycota</taxon>
        <taxon>Zoopagomycotina</taxon>
        <taxon>Zoopagomycetes</taxon>
        <taxon>Zoopagales</taxon>
        <taxon>Piptocephalidaceae</taxon>
        <taxon>Piptocephalis</taxon>
    </lineage>
</organism>
<keyword evidence="1" id="KW-0378">Hydrolase</keyword>
<name>A0A4P9Y741_9FUNG</name>
<dbReference type="PANTHER" id="PTHR11113:SF14">
    <property type="entry name" value="N-ACETYLGLUCOSAMINE-6-PHOSPHATE DEACETYLASE"/>
    <property type="match status" value="1"/>
</dbReference>
<reference evidence="4" key="1">
    <citation type="journal article" date="2018" name="Nat. Microbiol.">
        <title>Leveraging single-cell genomics to expand the fungal tree of life.</title>
        <authorList>
            <person name="Ahrendt S.R."/>
            <person name="Quandt C.A."/>
            <person name="Ciobanu D."/>
            <person name="Clum A."/>
            <person name="Salamov A."/>
            <person name="Andreopoulos B."/>
            <person name="Cheng J.F."/>
            <person name="Woyke T."/>
            <person name="Pelin A."/>
            <person name="Henrissat B."/>
            <person name="Reynolds N.K."/>
            <person name="Benny G.L."/>
            <person name="Smith M.E."/>
            <person name="James T.Y."/>
            <person name="Grigoriev I.V."/>
        </authorList>
    </citation>
    <scope>NUCLEOTIDE SEQUENCE [LARGE SCALE GENOMIC DNA]</scope>
</reference>
<evidence type="ECO:0000313" key="4">
    <source>
        <dbReference type="Proteomes" id="UP000267251"/>
    </source>
</evidence>
<evidence type="ECO:0000313" key="3">
    <source>
        <dbReference type="EMBL" id="RKP14926.1"/>
    </source>
</evidence>
<dbReference type="InterPro" id="IPR032466">
    <property type="entry name" value="Metal_Hydrolase"/>
</dbReference>
<dbReference type="Gene3D" id="3.20.20.140">
    <property type="entry name" value="Metal-dependent hydrolases"/>
    <property type="match status" value="1"/>
</dbReference>
<dbReference type="Pfam" id="PF01979">
    <property type="entry name" value="Amidohydro_1"/>
    <property type="match status" value="1"/>
</dbReference>
<evidence type="ECO:0000256" key="1">
    <source>
        <dbReference type="ARBA" id="ARBA00022801"/>
    </source>
</evidence>
<keyword evidence="4" id="KW-1185">Reference proteome</keyword>
<dbReference type="SUPFAM" id="SSF51556">
    <property type="entry name" value="Metallo-dependent hydrolases"/>
    <property type="match status" value="1"/>
</dbReference>
<evidence type="ECO:0000259" key="2">
    <source>
        <dbReference type="Pfam" id="PF01979"/>
    </source>
</evidence>
<dbReference type="InterPro" id="IPR006680">
    <property type="entry name" value="Amidohydro-rel"/>
</dbReference>
<feature type="domain" description="Amidohydrolase-related" evidence="2">
    <location>
        <begin position="92"/>
        <end position="295"/>
    </location>
</feature>
<feature type="non-terminal residue" evidence="3">
    <location>
        <position position="1"/>
    </location>
</feature>
<proteinExistence type="predicted"/>
<dbReference type="PANTHER" id="PTHR11113">
    <property type="entry name" value="N-ACETYLGLUCOSAMINE-6-PHOSPHATE DEACETYLASE"/>
    <property type="match status" value="1"/>
</dbReference>
<dbReference type="GO" id="GO:0008448">
    <property type="term" value="F:N-acetylglucosamine-6-phosphate deacetylase activity"/>
    <property type="evidence" value="ECO:0007669"/>
    <property type="project" value="TreeGrafter"/>
</dbReference>
<dbReference type="GO" id="GO:0006046">
    <property type="term" value="P:N-acetylglucosamine catabolic process"/>
    <property type="evidence" value="ECO:0007669"/>
    <property type="project" value="TreeGrafter"/>
</dbReference>
<gene>
    <name evidence="3" type="ORF">BJ684DRAFT_7842</name>
</gene>
<accession>A0A4P9Y741</accession>
<dbReference type="Proteomes" id="UP000267251">
    <property type="component" value="Unassembled WGS sequence"/>
</dbReference>
<dbReference type="AlphaFoldDB" id="A0A4P9Y741"/>
<sequence>LVPSPGSLSGGAAILGLHLEGPFISDDRSGAHETSTLQDRIDGGIGGLEAVYGPLKKKDGQDENPVRIMTIAPELPGALDTIPQLIKEGIVVSQGHSMANISQAEEAVQKGATLITHLFNAMHPFHHRDPGIIGLLGATDLEGGKEALDAQHHRVHRPYYGIIADGVHSHPNSIRMAYSTHPHGLILVTDALAPMGLASGQYRLGEMDITKSEHDARVTGTDTLAGSVITLAQCVRNFRAFTGSTHSQALLGATLNPARVLGIEHERGNLVGGAVADLLFLDDDLQIKRVFIHGQETDVEDGA</sequence>
<protein>
    <submittedName>
        <fullName evidence="3">Putative N-acetylglucosamine-6-phosphate deacetylase-like protein</fullName>
    </submittedName>
</protein>
<dbReference type="EMBL" id="KZ987775">
    <property type="protein sequence ID" value="RKP14926.1"/>
    <property type="molecule type" value="Genomic_DNA"/>
</dbReference>